<sequence length="953" mass="107579">MSQFAIGQRYLSDSESNLGLGVIIDVDERTVSVLFPHSEETRVYAKASALLSRVVFFEGDVITDQEGNQHTVARCENLGGVMRYHLTCGKSLMETRLAANITLAKPLERLLAGRIEHGEWYDLRQDALRLKAMLSRHPLRGLMGARVDIISHQLYIAHEVGKRLSPRVLLADEVGLGKTIEASLIIHQQIITGKADRVLILVPDSLQYQWMIELKRRFNLDFSIFDLVRTASIKEHNPDQNVFATEQYIIAGIELLLDHHDLYEQAFAAGFDLLVVDEAHHLQWDEEQGGNDKYNLVADFAAQTEGVLLLTATPEQLGIESHFARLRLLDPHRFGDLEEFIAAQEAFSDVAAVATLLIEGKTLSDKQITAIAGLLGFGVEQVADINDNDKLRTHIINELLDRHGTGRVLFRNTRDSVQGFHGRTSIPYQLPLPTAWQGTHYTHGKLREQLWGEENYPDGSWLESDPRVKWLIELLKESLRHKKVLLIARSGATAESLEAVLRLHAGIRTAIFTEQMSLLERDQAAAYFADVNGAQILLCSEIGSEGRNFQFAQDLVLFDLPANPDTLEQRIGRLDRIGQVAKIRLHVPFVMGTAQERLYHWYDGALNIFNQISPTAQSVQEHFITQLKPLLESQDSEENREALAQLIAQGAMLRAELEEELQAGRDRLLEYNSCRPNVVGRITQAMMELDNDKLLPLFLDRYFEAVNIDYSIQRDHSWIVHPIDAQEVNIEGIESLPFGEDGMTLTFNRKQALVREDMDYMTYEHPLITSILDMIVSGTFGNTQVAILKSAAMPQGMLLIETHFRIEVICPKHFNLSAYLPQQVLRVFLTERGDDLTKVATSEKILPLIERLDKAKARQVIKARASVIEKQAAHAKELACAQLEQISREAIIQYSEYLNKEIGRLRRLRAINPNVRNEEINALEKMLDQGVEALSALSLVPDSIRVLVCVKPS</sequence>
<dbReference type="InterPro" id="IPR040765">
    <property type="entry name" value="Tudor_1_RapA"/>
</dbReference>
<dbReference type="InterPro" id="IPR027417">
    <property type="entry name" value="P-loop_NTPase"/>
</dbReference>
<dbReference type="Pfam" id="PF00271">
    <property type="entry name" value="Helicase_C"/>
    <property type="match status" value="1"/>
</dbReference>
<proteinExistence type="inferred from homology"/>
<name>A0ABW8U5T7_9GAMM</name>
<dbReference type="EC" id="3.6.4.-" evidence="9"/>
<evidence type="ECO:0000256" key="9">
    <source>
        <dbReference type="HAMAP-Rule" id="MF_01821"/>
    </source>
</evidence>
<dbReference type="PROSITE" id="PS51192">
    <property type="entry name" value="HELICASE_ATP_BIND_1"/>
    <property type="match status" value="1"/>
</dbReference>
<dbReference type="Gene3D" id="3.40.50.300">
    <property type="entry name" value="P-loop containing nucleotide triphosphate hydrolases"/>
    <property type="match status" value="1"/>
</dbReference>
<dbReference type="PANTHER" id="PTHR45766:SF6">
    <property type="entry name" value="SWI_SNF-RELATED MATRIX-ASSOCIATED ACTIN-DEPENDENT REGULATOR OF CHROMATIN SUBFAMILY A-LIKE PROTEIN 1"/>
    <property type="match status" value="1"/>
</dbReference>
<evidence type="ECO:0000256" key="6">
    <source>
        <dbReference type="ARBA" id="ARBA00023125"/>
    </source>
</evidence>
<organism evidence="12 13">
    <name type="scientific">Moraxella oculi</name>
    <dbReference type="NCBI Taxonomy" id="2940516"/>
    <lineage>
        <taxon>Bacteria</taxon>
        <taxon>Pseudomonadati</taxon>
        <taxon>Pseudomonadota</taxon>
        <taxon>Gammaproteobacteria</taxon>
        <taxon>Moraxellales</taxon>
        <taxon>Moraxellaceae</taxon>
        <taxon>Moraxella</taxon>
    </lineage>
</organism>
<dbReference type="Gene3D" id="2.30.30.930">
    <property type="match status" value="1"/>
</dbReference>
<keyword evidence="1 9" id="KW-0547">Nucleotide-binding</keyword>
<dbReference type="PROSITE" id="PS51194">
    <property type="entry name" value="HELICASE_CTER"/>
    <property type="match status" value="1"/>
</dbReference>
<keyword evidence="2 9" id="KW-0378">Hydrolase</keyword>
<feature type="domain" description="Helicase ATP-binding" evidence="10">
    <location>
        <begin position="159"/>
        <end position="332"/>
    </location>
</feature>
<keyword evidence="4 9" id="KW-0067">ATP-binding</keyword>
<feature type="domain" description="Helicase C-terminal" evidence="11">
    <location>
        <begin position="467"/>
        <end position="631"/>
    </location>
</feature>
<dbReference type="PANTHER" id="PTHR45766">
    <property type="entry name" value="DNA ANNEALING HELICASE AND ENDONUCLEASE ZRANB3 FAMILY MEMBER"/>
    <property type="match status" value="1"/>
</dbReference>
<keyword evidence="7 9" id="KW-0010">Activator</keyword>
<feature type="short sequence motif" description="DEAH box" evidence="9">
    <location>
        <begin position="277"/>
        <end position="280"/>
    </location>
</feature>
<evidence type="ECO:0000256" key="5">
    <source>
        <dbReference type="ARBA" id="ARBA00023015"/>
    </source>
</evidence>
<evidence type="ECO:0000256" key="7">
    <source>
        <dbReference type="ARBA" id="ARBA00023159"/>
    </source>
</evidence>
<dbReference type="InterPro" id="IPR040766">
    <property type="entry name" value="Tudor_2_RapA"/>
</dbReference>
<evidence type="ECO:0000256" key="1">
    <source>
        <dbReference type="ARBA" id="ARBA00022741"/>
    </source>
</evidence>
<dbReference type="Pfam" id="PF00176">
    <property type="entry name" value="SNF2-rel_dom"/>
    <property type="match status" value="1"/>
</dbReference>
<dbReference type="InterPro" id="IPR022737">
    <property type="entry name" value="RapA_C"/>
</dbReference>
<dbReference type="EMBL" id="JBJJXE010000003">
    <property type="protein sequence ID" value="MFL1731993.1"/>
    <property type="molecule type" value="Genomic_DNA"/>
</dbReference>
<dbReference type="InterPro" id="IPR023949">
    <property type="entry name" value="Helicase_RapA"/>
</dbReference>
<dbReference type="CDD" id="cd18011">
    <property type="entry name" value="DEXDc_RapA"/>
    <property type="match status" value="1"/>
</dbReference>
<dbReference type="CDD" id="cd18793">
    <property type="entry name" value="SF2_C_SNF"/>
    <property type="match status" value="1"/>
</dbReference>
<dbReference type="Pfam" id="PF18339">
    <property type="entry name" value="Tudor_1_RapA"/>
    <property type="match status" value="1"/>
</dbReference>
<evidence type="ECO:0000313" key="13">
    <source>
        <dbReference type="Proteomes" id="UP001624684"/>
    </source>
</evidence>
<keyword evidence="13" id="KW-1185">Reference proteome</keyword>
<dbReference type="Pfam" id="PF12137">
    <property type="entry name" value="RapA_C"/>
    <property type="match status" value="1"/>
</dbReference>
<dbReference type="InterPro" id="IPR057342">
    <property type="entry name" value="DEXDc_RapA"/>
</dbReference>
<comment type="similarity">
    <text evidence="9">Belongs to the SNF2/RAD54 helicase family. RapA subfamily.</text>
</comment>
<dbReference type="Gene3D" id="3.30.360.80">
    <property type="match status" value="1"/>
</dbReference>
<dbReference type="Gene3D" id="3.40.50.10810">
    <property type="entry name" value="Tandem AAA-ATPase domain"/>
    <property type="match status" value="1"/>
</dbReference>
<keyword evidence="3 9" id="KW-0347">Helicase</keyword>
<dbReference type="Pfam" id="PF18337">
    <property type="entry name" value="Tudor_RapA"/>
    <property type="match status" value="1"/>
</dbReference>
<dbReference type="RefSeq" id="WP_407068730.1">
    <property type="nucleotide sequence ID" value="NZ_JBJJXE010000003.1"/>
</dbReference>
<evidence type="ECO:0000256" key="8">
    <source>
        <dbReference type="ARBA" id="ARBA00023163"/>
    </source>
</evidence>
<dbReference type="InterPro" id="IPR014001">
    <property type="entry name" value="Helicase_ATP-bd"/>
</dbReference>
<comment type="subunit">
    <text evidence="9">Interacts with the RNAP. Has a higher affinity for the core RNAP than for the holoenzyme. Its ATPase activity is stimulated by binding to RNAP.</text>
</comment>
<dbReference type="Gene3D" id="2.30.30.140">
    <property type="match status" value="1"/>
</dbReference>
<dbReference type="Proteomes" id="UP001624684">
    <property type="component" value="Unassembled WGS sequence"/>
</dbReference>
<dbReference type="SMART" id="SM00490">
    <property type="entry name" value="HELICc"/>
    <property type="match status" value="1"/>
</dbReference>
<keyword evidence="8 9" id="KW-0804">Transcription</keyword>
<evidence type="ECO:0000259" key="10">
    <source>
        <dbReference type="PROSITE" id="PS51192"/>
    </source>
</evidence>
<evidence type="ECO:0000259" key="11">
    <source>
        <dbReference type="PROSITE" id="PS51194"/>
    </source>
</evidence>
<keyword evidence="5 9" id="KW-0805">Transcription regulation</keyword>
<protein>
    <recommendedName>
        <fullName evidence="9">RNA polymerase-associated protein RapA</fullName>
        <ecNumber evidence="9">3.6.4.-</ecNumber>
    </recommendedName>
    <alternativeName>
        <fullName evidence="9">ATP-dependent helicase HepA</fullName>
    </alternativeName>
</protein>
<evidence type="ECO:0000256" key="2">
    <source>
        <dbReference type="ARBA" id="ARBA00022801"/>
    </source>
</evidence>
<dbReference type="NCBIfam" id="NF003426">
    <property type="entry name" value="PRK04914.1"/>
    <property type="match status" value="1"/>
</dbReference>
<dbReference type="InterPro" id="IPR001650">
    <property type="entry name" value="Helicase_C-like"/>
</dbReference>
<keyword evidence="6 9" id="KW-0238">DNA-binding</keyword>
<dbReference type="SUPFAM" id="SSF52540">
    <property type="entry name" value="P-loop containing nucleoside triphosphate hydrolases"/>
    <property type="match status" value="2"/>
</dbReference>
<evidence type="ECO:0000256" key="4">
    <source>
        <dbReference type="ARBA" id="ARBA00022840"/>
    </source>
</evidence>
<dbReference type="SMART" id="SM00487">
    <property type="entry name" value="DEXDc"/>
    <property type="match status" value="1"/>
</dbReference>
<reference evidence="12 13" key="1">
    <citation type="submission" date="2024-11" db="EMBL/GenBank/DDBJ databases">
        <title>First Report of Moraxella oculi in Brazil in an Infectious Bovine Keratoconjunctivitis Outbreak.</title>
        <authorList>
            <person name="Carvalho C.V."/>
            <person name="Domingues R."/>
            <person name="Coutinho C."/>
            <person name="Honorio N.T.B.S."/>
            <person name="Faza D.R.L.R."/>
            <person name="Carvalho W.A."/>
            <person name="Machado A.B.F."/>
            <person name="Martins M.F."/>
            <person name="Gaspar E.B."/>
        </authorList>
    </citation>
    <scope>NUCLEOTIDE SEQUENCE [LARGE SCALE GENOMIC DNA]</scope>
    <source>
        <strain evidence="12 13">2117LE</strain>
    </source>
</reference>
<dbReference type="Gene3D" id="6.10.140.1500">
    <property type="match status" value="1"/>
</dbReference>
<dbReference type="HAMAP" id="MF_01821">
    <property type="entry name" value="Helicase_RapA"/>
    <property type="match status" value="1"/>
</dbReference>
<dbReference type="InterPro" id="IPR049730">
    <property type="entry name" value="SNF2/RAD54-like_C"/>
</dbReference>
<dbReference type="InterPro" id="IPR038718">
    <property type="entry name" value="SNF2-like_sf"/>
</dbReference>
<accession>A0ABW8U5T7</accession>
<gene>
    <name evidence="9 12" type="primary">rapA</name>
    <name evidence="12" type="ORF">ACJHVH_03135</name>
</gene>
<dbReference type="InterPro" id="IPR000330">
    <property type="entry name" value="SNF2_N"/>
</dbReference>
<feature type="binding site" evidence="9">
    <location>
        <begin position="172"/>
        <end position="179"/>
    </location>
    <ligand>
        <name>ATP</name>
        <dbReference type="ChEBI" id="CHEBI:30616"/>
    </ligand>
</feature>
<evidence type="ECO:0000313" key="12">
    <source>
        <dbReference type="EMBL" id="MFL1731993.1"/>
    </source>
</evidence>
<comment type="function">
    <text evidence="9">Transcription regulator that activates transcription by stimulating RNA polymerase (RNAP) recycling in case of stress conditions such as supercoiled DNA or high salt concentrations. Probably acts by releasing the RNAP, when it is trapped or immobilized on tightly supercoiled DNA. Does not activate transcription on linear DNA. Probably not involved in DNA repair.</text>
</comment>
<evidence type="ECO:0000256" key="3">
    <source>
        <dbReference type="ARBA" id="ARBA00022806"/>
    </source>
</evidence>
<comment type="caution">
    <text evidence="12">The sequence shown here is derived from an EMBL/GenBank/DDBJ whole genome shotgun (WGS) entry which is preliminary data.</text>
</comment>